<dbReference type="Pfam" id="PF13409">
    <property type="entry name" value="GST_N_2"/>
    <property type="match status" value="1"/>
</dbReference>
<proteinExistence type="predicted"/>
<dbReference type="RefSeq" id="WP_196103064.1">
    <property type="nucleotide sequence ID" value="NZ_CP064942.1"/>
</dbReference>
<dbReference type="AlphaFoldDB" id="A0A7S9QCI7"/>
<reference evidence="2 3" key="1">
    <citation type="submission" date="2020-11" db="EMBL/GenBank/DDBJ databases">
        <title>Description of Pontivivens ytuae sp. nov. isolated from deep sea sediment of Mariana Trench.</title>
        <authorList>
            <person name="Wang Z."/>
            <person name="Sun Q.-L."/>
            <person name="Xu X.-D."/>
            <person name="Tang Y.-Z."/>
            <person name="Zhang J."/>
        </authorList>
    </citation>
    <scope>NUCLEOTIDE SEQUENCE [LARGE SCALE GENOMIC DNA]</scope>
    <source>
        <strain evidence="2 3">MT2928</strain>
    </source>
</reference>
<dbReference type="Gene3D" id="1.20.1050.10">
    <property type="match status" value="1"/>
</dbReference>
<dbReference type="Pfam" id="PF13410">
    <property type="entry name" value="GST_C_2"/>
    <property type="match status" value="1"/>
</dbReference>
<dbReference type="Gene3D" id="3.40.30.10">
    <property type="entry name" value="Glutaredoxin"/>
    <property type="match status" value="1"/>
</dbReference>
<keyword evidence="3" id="KW-1185">Reference proteome</keyword>
<name>A0A7S9QCI7_9RHOB</name>
<dbReference type="InterPro" id="IPR004045">
    <property type="entry name" value="Glutathione_S-Trfase_N"/>
</dbReference>
<sequence length="199" mass="21669">MQLYDNPASPYCRKVRILAEIAGCNAALEAIDAAGNAVETGTMPLAVNPLGKIPCLVRKDGPALYDSRVICEYLDDLWGTNMYPAARRWDVKVLEATADGVMDAALLIIYEGRVRPDEMQSAPWMDGQKAKVFRALDVLEGRWMAHLAGPVDMGQIALGAALGYLDFRGPVGEWRGERPALAAWFEGFAARPEMTATAP</sequence>
<dbReference type="GO" id="GO:0005737">
    <property type="term" value="C:cytoplasm"/>
    <property type="evidence" value="ECO:0007669"/>
    <property type="project" value="TreeGrafter"/>
</dbReference>
<dbReference type="InterPro" id="IPR036249">
    <property type="entry name" value="Thioredoxin-like_sf"/>
</dbReference>
<feature type="domain" description="GST N-terminal" evidence="1">
    <location>
        <begin position="1"/>
        <end position="82"/>
    </location>
</feature>
<dbReference type="SUPFAM" id="SSF47616">
    <property type="entry name" value="GST C-terminal domain-like"/>
    <property type="match status" value="1"/>
</dbReference>
<organism evidence="2 3">
    <name type="scientific">Pontivivens ytuae</name>
    <dbReference type="NCBI Taxonomy" id="2789856"/>
    <lineage>
        <taxon>Bacteria</taxon>
        <taxon>Pseudomonadati</taxon>
        <taxon>Pseudomonadota</taxon>
        <taxon>Alphaproteobacteria</taxon>
        <taxon>Rhodobacterales</taxon>
        <taxon>Paracoccaceae</taxon>
        <taxon>Pontivivens</taxon>
    </lineage>
</organism>
<dbReference type="CDD" id="cd03205">
    <property type="entry name" value="GST_C_6"/>
    <property type="match status" value="1"/>
</dbReference>
<accession>A0A7S9QCI7</accession>
<dbReference type="KEGG" id="poz:I0K15_19100"/>
<dbReference type="InterPro" id="IPR050983">
    <property type="entry name" value="GST_Omega/HSP26"/>
</dbReference>
<evidence type="ECO:0000313" key="3">
    <source>
        <dbReference type="Proteomes" id="UP000594800"/>
    </source>
</evidence>
<dbReference type="InterPro" id="IPR036282">
    <property type="entry name" value="Glutathione-S-Trfase_C_sf"/>
</dbReference>
<dbReference type="EMBL" id="CP064942">
    <property type="protein sequence ID" value="QPH53855.1"/>
    <property type="molecule type" value="Genomic_DNA"/>
</dbReference>
<evidence type="ECO:0000313" key="2">
    <source>
        <dbReference type="EMBL" id="QPH53855.1"/>
    </source>
</evidence>
<dbReference type="GO" id="GO:0016740">
    <property type="term" value="F:transferase activity"/>
    <property type="evidence" value="ECO:0007669"/>
    <property type="project" value="UniProtKB-KW"/>
</dbReference>
<dbReference type="SUPFAM" id="SSF52833">
    <property type="entry name" value="Thioredoxin-like"/>
    <property type="match status" value="1"/>
</dbReference>
<protein>
    <submittedName>
        <fullName evidence="2">Glutathione S-transferase family protein</fullName>
    </submittedName>
</protein>
<dbReference type="Proteomes" id="UP000594800">
    <property type="component" value="Chromosome"/>
</dbReference>
<dbReference type="PANTHER" id="PTHR43968">
    <property type="match status" value="1"/>
</dbReference>
<keyword evidence="2" id="KW-0808">Transferase</keyword>
<dbReference type="PROSITE" id="PS50404">
    <property type="entry name" value="GST_NTER"/>
    <property type="match status" value="1"/>
</dbReference>
<dbReference type="PANTHER" id="PTHR43968:SF6">
    <property type="entry name" value="GLUTATHIONE S-TRANSFERASE OMEGA"/>
    <property type="match status" value="1"/>
</dbReference>
<evidence type="ECO:0000259" key="1">
    <source>
        <dbReference type="PROSITE" id="PS50404"/>
    </source>
</evidence>
<gene>
    <name evidence="2" type="ORF">I0K15_19100</name>
</gene>